<accession>A0A9Q2NQB7</accession>
<dbReference type="GeneID" id="62641997"/>
<dbReference type="OrthoDB" id="7790108at2"/>
<protein>
    <submittedName>
        <fullName evidence="5">Helix-turn-helix domain-containing protein</fullName>
    </submittedName>
</protein>
<dbReference type="InterPro" id="IPR001387">
    <property type="entry name" value="Cro/C1-type_HTH"/>
</dbReference>
<keyword evidence="2" id="KW-0238">DNA-binding</keyword>
<dbReference type="PROSITE" id="PS50943">
    <property type="entry name" value="HTH_CROC1"/>
    <property type="match status" value="1"/>
</dbReference>
<dbReference type="SMART" id="SM00530">
    <property type="entry name" value="HTH_XRE"/>
    <property type="match status" value="1"/>
</dbReference>
<evidence type="ECO:0000313" key="8">
    <source>
        <dbReference type="Proteomes" id="UP000809440"/>
    </source>
</evidence>
<evidence type="ECO:0000256" key="2">
    <source>
        <dbReference type="ARBA" id="ARBA00023125"/>
    </source>
</evidence>
<evidence type="ECO:0000259" key="4">
    <source>
        <dbReference type="PROSITE" id="PS50943"/>
    </source>
</evidence>
<dbReference type="Gene3D" id="1.10.260.40">
    <property type="entry name" value="lambda repressor-like DNA-binding domains"/>
    <property type="match status" value="1"/>
</dbReference>
<dbReference type="GO" id="GO:0005829">
    <property type="term" value="C:cytosol"/>
    <property type="evidence" value="ECO:0007669"/>
    <property type="project" value="TreeGrafter"/>
</dbReference>
<dbReference type="RefSeq" id="WP_085631401.1">
    <property type="nucleotide sequence ID" value="NZ_JAFBWU010000002.1"/>
</dbReference>
<proteinExistence type="predicted"/>
<evidence type="ECO:0000313" key="5">
    <source>
        <dbReference type="EMBL" id="MBM2411606.1"/>
    </source>
</evidence>
<dbReference type="InterPro" id="IPR010982">
    <property type="entry name" value="Lambda_DNA-bd_dom_sf"/>
</dbReference>
<keyword evidence="1" id="KW-0805">Transcription regulation</keyword>
<organism evidence="5 7">
    <name type="scientific">Marivita cryptomonadis</name>
    <dbReference type="NCBI Taxonomy" id="505252"/>
    <lineage>
        <taxon>Bacteria</taxon>
        <taxon>Pseudomonadati</taxon>
        <taxon>Pseudomonadota</taxon>
        <taxon>Alphaproteobacteria</taxon>
        <taxon>Rhodobacterales</taxon>
        <taxon>Roseobacteraceae</taxon>
        <taxon>Marivita</taxon>
    </lineage>
</organism>
<dbReference type="InterPro" id="IPR050807">
    <property type="entry name" value="TransReg_Diox_bact_type"/>
</dbReference>
<dbReference type="Proteomes" id="UP000755667">
    <property type="component" value="Unassembled WGS sequence"/>
</dbReference>
<dbReference type="GO" id="GO:0003700">
    <property type="term" value="F:DNA-binding transcription factor activity"/>
    <property type="evidence" value="ECO:0007669"/>
    <property type="project" value="TreeGrafter"/>
</dbReference>
<dbReference type="PANTHER" id="PTHR46797">
    <property type="entry name" value="HTH-TYPE TRANSCRIPTIONAL REGULATOR"/>
    <property type="match status" value="1"/>
</dbReference>
<evidence type="ECO:0000313" key="7">
    <source>
        <dbReference type="Proteomes" id="UP000755667"/>
    </source>
</evidence>
<dbReference type="EMBL" id="JAFBXF010000002">
    <property type="protein sequence ID" value="MBM2416273.1"/>
    <property type="molecule type" value="Genomic_DNA"/>
</dbReference>
<name>A0A9Q2NQB7_9RHOB</name>
<gene>
    <name evidence="5" type="ORF">JQX41_04785</name>
    <name evidence="6" type="ORF">JQX48_04785</name>
</gene>
<sequence length="438" mass="48156">MPRDTLTGSRIRERRVMAGLKQSELAKRADISPSYLNLIEHNRRRIGGKLLVDIAHALGVEPGSLTEGAETTLLATLREAASGIDMSEAEFVRVEEFAGRFPGWAALLADNQRKVETLQRSVEALTDRLTHDPHLAASLHEMLSTVTAIRSAASILAEPGDIEPEWQRRFNRNIYEDSARLADTSRSLAQYLEEADSEASETNAPQDELDGVFQKFGFHFPALETSDVDVDAVATELGQGVSQAARWLLRRAITRYRADAERMPLGESADTVAVSGNDPFAFAARFGCDLASAMRRLAHLPEDILPEPVGLAICDGSGVTTFRKPLPEFPLPRLGAGCALWPLYRALARPMMVHVEVMEQSARAAARHRGYAISQPTGPARSGEDVLFESHMLIVPEPKRDVSEQTRHVGLTCRICPHPTCEARREPSIMVASAPRKL</sequence>
<dbReference type="AlphaFoldDB" id="A0A9Q2NQB7"/>
<dbReference type="GO" id="GO:0003677">
    <property type="term" value="F:DNA binding"/>
    <property type="evidence" value="ECO:0007669"/>
    <property type="project" value="UniProtKB-KW"/>
</dbReference>
<keyword evidence="3" id="KW-0804">Transcription</keyword>
<dbReference type="EMBL" id="JAFBXE010000002">
    <property type="protein sequence ID" value="MBM2411606.1"/>
    <property type="molecule type" value="Genomic_DNA"/>
</dbReference>
<reference evidence="5 8" key="1">
    <citation type="submission" date="2021-01" db="EMBL/GenBank/DDBJ databases">
        <title>Diatom-associated Roseobacters Show Island Model of Population Structure.</title>
        <authorList>
            <person name="Qu L."/>
            <person name="Feng X."/>
            <person name="Chen Y."/>
            <person name="Li L."/>
            <person name="Wang X."/>
            <person name="Hu Z."/>
            <person name="Wang H."/>
            <person name="Luo H."/>
        </authorList>
    </citation>
    <scope>NUCLEOTIDE SEQUENCE</scope>
    <source>
        <strain evidence="6 8">CC28-63</strain>
        <strain evidence="5">CC28-69</strain>
    </source>
</reference>
<evidence type="ECO:0000313" key="6">
    <source>
        <dbReference type="EMBL" id="MBM2416273.1"/>
    </source>
</evidence>
<dbReference type="Proteomes" id="UP000809440">
    <property type="component" value="Unassembled WGS sequence"/>
</dbReference>
<comment type="caution">
    <text evidence="5">The sequence shown here is derived from an EMBL/GenBank/DDBJ whole genome shotgun (WGS) entry which is preliminary data.</text>
</comment>
<dbReference type="PANTHER" id="PTHR46797:SF23">
    <property type="entry name" value="HTH-TYPE TRANSCRIPTIONAL REGULATOR SUTR"/>
    <property type="match status" value="1"/>
</dbReference>
<dbReference type="CDD" id="cd00093">
    <property type="entry name" value="HTH_XRE"/>
    <property type="match status" value="1"/>
</dbReference>
<dbReference type="SUPFAM" id="SSF47413">
    <property type="entry name" value="lambda repressor-like DNA-binding domains"/>
    <property type="match status" value="1"/>
</dbReference>
<dbReference type="Pfam" id="PF01381">
    <property type="entry name" value="HTH_3"/>
    <property type="match status" value="1"/>
</dbReference>
<keyword evidence="8" id="KW-1185">Reference proteome</keyword>
<evidence type="ECO:0000256" key="1">
    <source>
        <dbReference type="ARBA" id="ARBA00023015"/>
    </source>
</evidence>
<feature type="domain" description="HTH cro/C1-type" evidence="4">
    <location>
        <begin position="11"/>
        <end position="65"/>
    </location>
</feature>
<evidence type="ECO:0000256" key="3">
    <source>
        <dbReference type="ARBA" id="ARBA00023163"/>
    </source>
</evidence>